<dbReference type="InterPro" id="IPR016156">
    <property type="entry name" value="FAD/NAD-linked_Rdtase_dimer_sf"/>
</dbReference>
<dbReference type="PANTHER" id="PTHR43429:SF3">
    <property type="entry name" value="NITRITE REDUCTASE [NAD(P)H]"/>
    <property type="match status" value="1"/>
</dbReference>
<protein>
    <submittedName>
        <fullName evidence="6">FAD-dependent oxidoreductase</fullName>
    </submittedName>
</protein>
<keyword evidence="2" id="KW-0285">Flavoprotein</keyword>
<dbReference type="SUPFAM" id="SSF51905">
    <property type="entry name" value="FAD/NAD(P)-binding domain"/>
    <property type="match status" value="2"/>
</dbReference>
<evidence type="ECO:0000256" key="2">
    <source>
        <dbReference type="ARBA" id="ARBA00022630"/>
    </source>
</evidence>
<dbReference type="GO" id="GO:0016491">
    <property type="term" value="F:oxidoreductase activity"/>
    <property type="evidence" value="ECO:0007669"/>
    <property type="project" value="InterPro"/>
</dbReference>
<keyword evidence="3" id="KW-0274">FAD</keyword>
<dbReference type="InterPro" id="IPR041575">
    <property type="entry name" value="Rubredoxin_C"/>
</dbReference>
<feature type="domain" description="NADH-rubredoxin oxidoreductase C-terminal" evidence="5">
    <location>
        <begin position="318"/>
        <end position="386"/>
    </location>
</feature>
<sequence length="408" mass="45092">MAKKITKKIIIVGSGITAITAIKSIRETDLDSDICLIGEEKFYPYTRIKLSKSLFDKLEENNILIQKKEWYEQNNVKILINTKVVSIDSTSHEVSLFDGSKLSYDKLLIANGASNNVPQIDGIGMNGVYTLRGLNDALNIKEKLNENTNVIILGGGILGLEMAFILHQHNIKVTIVELCPRLMPRQLDDKASEILKSKIQSCGIQILTNTCVNKIIGTDNKVEGILINESVELKCEIVIHSIGIKPNMDLILKTDIKRERGVLVNNKMETNIKDIYAAGDIAEFDNQVIGLWNIAISQGKVAGYNISGRDAIYEKITPVTMLNAFGISLFSMGCIEESNSTNVLSCEDINGNSYKKIFIKNNKIIGAIVIGDARRSPLLKSAIEKELPLDGINLSTISVDELLDKLKK</sequence>
<gene>
    <name evidence="6" type="ORF">LL038_23845</name>
</gene>
<dbReference type="EMBL" id="CP086239">
    <property type="protein sequence ID" value="WAG60520.1"/>
    <property type="molecule type" value="Genomic_DNA"/>
</dbReference>
<dbReference type="AlphaFoldDB" id="A0AA47I755"/>
<evidence type="ECO:0000313" key="7">
    <source>
        <dbReference type="Proteomes" id="UP001164733"/>
    </source>
</evidence>
<evidence type="ECO:0000259" key="5">
    <source>
        <dbReference type="Pfam" id="PF18267"/>
    </source>
</evidence>
<dbReference type="Gene3D" id="3.50.50.60">
    <property type="entry name" value="FAD/NAD(P)-binding domain"/>
    <property type="match status" value="2"/>
</dbReference>
<dbReference type="Gene3D" id="3.30.390.30">
    <property type="match status" value="1"/>
</dbReference>
<evidence type="ECO:0000259" key="4">
    <source>
        <dbReference type="Pfam" id="PF07992"/>
    </source>
</evidence>
<evidence type="ECO:0000313" key="6">
    <source>
        <dbReference type="EMBL" id="WAG60520.1"/>
    </source>
</evidence>
<dbReference type="RefSeq" id="WP_253200255.1">
    <property type="nucleotide sequence ID" value="NZ_CP086239.1"/>
</dbReference>
<dbReference type="PRINTS" id="PR00368">
    <property type="entry name" value="FADPNR"/>
</dbReference>
<dbReference type="Pfam" id="PF07992">
    <property type="entry name" value="Pyr_redox_2"/>
    <property type="match status" value="1"/>
</dbReference>
<proteinExistence type="predicted"/>
<reference evidence="6" key="1">
    <citation type="submission" date="2021-11" db="EMBL/GenBank/DDBJ databases">
        <title>Clostridia strains as spoilage organisms.</title>
        <authorList>
            <person name="Wambui J."/>
            <person name="Stevens M.J.A."/>
            <person name="Stephan R."/>
        </authorList>
    </citation>
    <scope>NUCLEOTIDE SEQUENCE</scope>
    <source>
        <strain evidence="6">CF009</strain>
    </source>
</reference>
<comment type="cofactor">
    <cofactor evidence="1">
        <name>FAD</name>
        <dbReference type="ChEBI" id="CHEBI:57692"/>
    </cofactor>
</comment>
<dbReference type="PRINTS" id="PR00411">
    <property type="entry name" value="PNDRDTASEI"/>
</dbReference>
<dbReference type="InterPro" id="IPR036188">
    <property type="entry name" value="FAD/NAD-bd_sf"/>
</dbReference>
<accession>A0AA47I755</accession>
<dbReference type="InterPro" id="IPR023753">
    <property type="entry name" value="FAD/NAD-binding_dom"/>
</dbReference>
<dbReference type="InterPro" id="IPR050260">
    <property type="entry name" value="FAD-bd_OxRdtase"/>
</dbReference>
<evidence type="ECO:0000256" key="3">
    <source>
        <dbReference type="ARBA" id="ARBA00022827"/>
    </source>
</evidence>
<dbReference type="Pfam" id="PF18267">
    <property type="entry name" value="Rubredoxin_C"/>
    <property type="match status" value="1"/>
</dbReference>
<dbReference type="PANTHER" id="PTHR43429">
    <property type="entry name" value="PYRIDINE NUCLEOTIDE-DISULFIDE OXIDOREDUCTASE DOMAIN-CONTAINING"/>
    <property type="match status" value="1"/>
</dbReference>
<feature type="domain" description="FAD/NAD(P)-binding" evidence="4">
    <location>
        <begin position="8"/>
        <end position="299"/>
    </location>
</feature>
<evidence type="ECO:0000256" key="1">
    <source>
        <dbReference type="ARBA" id="ARBA00001974"/>
    </source>
</evidence>
<organism evidence="6 7">
    <name type="scientific">Clostridium estertheticum</name>
    <dbReference type="NCBI Taxonomy" id="238834"/>
    <lineage>
        <taxon>Bacteria</taxon>
        <taxon>Bacillati</taxon>
        <taxon>Bacillota</taxon>
        <taxon>Clostridia</taxon>
        <taxon>Eubacteriales</taxon>
        <taxon>Clostridiaceae</taxon>
        <taxon>Clostridium</taxon>
    </lineage>
</organism>
<dbReference type="Proteomes" id="UP001164733">
    <property type="component" value="Chromosome"/>
</dbReference>
<name>A0AA47I755_9CLOT</name>